<gene>
    <name evidence="10" type="ORF">Sxan_08060</name>
</gene>
<keyword evidence="11" id="KW-1185">Reference proteome</keyword>
<dbReference type="GO" id="GO:0005886">
    <property type="term" value="C:plasma membrane"/>
    <property type="evidence" value="ECO:0007669"/>
    <property type="project" value="UniProtKB-SubCell"/>
</dbReference>
<protein>
    <submittedName>
        <fullName evidence="10">ABC transporter</fullName>
    </submittedName>
</protein>
<feature type="transmembrane region" description="Helical" evidence="8">
    <location>
        <begin position="308"/>
        <end position="327"/>
    </location>
</feature>
<feature type="domain" description="ABC transporter" evidence="9">
    <location>
        <begin position="404"/>
        <end position="643"/>
    </location>
</feature>
<dbReference type="GO" id="GO:0005524">
    <property type="term" value="F:ATP binding"/>
    <property type="evidence" value="ECO:0007669"/>
    <property type="project" value="UniProtKB-KW"/>
</dbReference>
<dbReference type="Gene3D" id="3.40.50.300">
    <property type="entry name" value="P-loop containing nucleotide triphosphate hydrolases"/>
    <property type="match status" value="1"/>
</dbReference>
<keyword evidence="5 8" id="KW-1133">Transmembrane helix</keyword>
<dbReference type="PANTHER" id="PTHR43394">
    <property type="entry name" value="ATP-DEPENDENT PERMEASE MDL1, MITOCHONDRIAL"/>
    <property type="match status" value="1"/>
</dbReference>
<evidence type="ECO:0000256" key="3">
    <source>
        <dbReference type="ARBA" id="ARBA00022741"/>
    </source>
</evidence>
<dbReference type="InterPro" id="IPR003593">
    <property type="entry name" value="AAA+_ATPase"/>
</dbReference>
<dbReference type="InterPro" id="IPR036640">
    <property type="entry name" value="ABC1_TM_sf"/>
</dbReference>
<dbReference type="AlphaFoldDB" id="A0A919GSP7"/>
<dbReference type="SUPFAM" id="SSF52540">
    <property type="entry name" value="P-loop containing nucleoside triphosphate hydrolases"/>
    <property type="match status" value="1"/>
</dbReference>
<dbReference type="GO" id="GO:0016887">
    <property type="term" value="F:ATP hydrolysis activity"/>
    <property type="evidence" value="ECO:0007669"/>
    <property type="project" value="InterPro"/>
</dbReference>
<keyword evidence="6 8" id="KW-0472">Membrane</keyword>
<dbReference type="PROSITE" id="PS50893">
    <property type="entry name" value="ABC_TRANSPORTER_2"/>
    <property type="match status" value="1"/>
</dbReference>
<dbReference type="CDD" id="cd03228">
    <property type="entry name" value="ABCC_MRP_Like"/>
    <property type="match status" value="1"/>
</dbReference>
<reference evidence="10" key="1">
    <citation type="submission" date="2020-09" db="EMBL/GenBank/DDBJ databases">
        <title>Whole genome shotgun sequence of Streptomyces xanthophaeus NBRC 12829.</title>
        <authorList>
            <person name="Komaki H."/>
            <person name="Tamura T."/>
        </authorList>
    </citation>
    <scope>NUCLEOTIDE SEQUENCE</scope>
    <source>
        <strain evidence="10">NBRC 12829</strain>
    </source>
</reference>
<dbReference type="InterPro" id="IPR039421">
    <property type="entry name" value="Type_1_exporter"/>
</dbReference>
<evidence type="ECO:0000313" key="10">
    <source>
        <dbReference type="EMBL" id="GHI83442.1"/>
    </source>
</evidence>
<feature type="compositionally biased region" description="Low complexity" evidence="7">
    <location>
        <begin position="15"/>
        <end position="24"/>
    </location>
</feature>
<evidence type="ECO:0000313" key="11">
    <source>
        <dbReference type="Proteomes" id="UP000600026"/>
    </source>
</evidence>
<dbReference type="PANTHER" id="PTHR43394:SF1">
    <property type="entry name" value="ATP-BINDING CASSETTE SUB-FAMILY B MEMBER 10, MITOCHONDRIAL"/>
    <property type="match status" value="1"/>
</dbReference>
<dbReference type="Proteomes" id="UP000600026">
    <property type="component" value="Unassembled WGS sequence"/>
</dbReference>
<feature type="transmembrane region" description="Helical" evidence="8">
    <location>
        <begin position="123"/>
        <end position="145"/>
    </location>
</feature>
<dbReference type="InterPro" id="IPR027417">
    <property type="entry name" value="P-loop_NTPase"/>
</dbReference>
<accession>A0A919GSP7</accession>
<organism evidence="10 11">
    <name type="scientific">Streptomyces xanthophaeus</name>
    <dbReference type="NCBI Taxonomy" id="67385"/>
    <lineage>
        <taxon>Bacteria</taxon>
        <taxon>Bacillati</taxon>
        <taxon>Actinomycetota</taxon>
        <taxon>Actinomycetes</taxon>
        <taxon>Kitasatosporales</taxon>
        <taxon>Streptomycetaceae</taxon>
        <taxon>Streptomyces</taxon>
    </lineage>
</organism>
<proteinExistence type="predicted"/>
<comment type="subcellular location">
    <subcellularLocation>
        <location evidence="1">Cell membrane</location>
        <topology evidence="1">Multi-pass membrane protein</topology>
    </subcellularLocation>
</comment>
<feature type="region of interest" description="Disordered" evidence="7">
    <location>
        <begin position="1"/>
        <end position="41"/>
    </location>
</feature>
<evidence type="ECO:0000256" key="5">
    <source>
        <dbReference type="ARBA" id="ARBA00022989"/>
    </source>
</evidence>
<dbReference type="InterPro" id="IPR003439">
    <property type="entry name" value="ABC_transporter-like_ATP-bd"/>
</dbReference>
<evidence type="ECO:0000256" key="1">
    <source>
        <dbReference type="ARBA" id="ARBA00004651"/>
    </source>
</evidence>
<evidence type="ECO:0000259" key="9">
    <source>
        <dbReference type="PROSITE" id="PS50893"/>
    </source>
</evidence>
<dbReference type="RefSeq" id="WP_234321425.1">
    <property type="nucleotide sequence ID" value="NZ_BNEE01000004.1"/>
</dbReference>
<sequence length="648" mass="68909">MSHKQPEAHPEEQPEQQPDQQGEQSAGRSEPVAAPAPPEITYTWGQHNQTMESMSLGQMARRVPSALVQTARLALAVDRTVFHVLVAAQVLGGICTAAALASVARAMVPLLGVGGVEERVSAAAGPLVLAAAMTALGALASIAAGSASRRLTPRMATLADLAMVDAHMDVELAAYDAPDFTERSEAAETGSARSAMLLQDALGFTGGLIDMAAVASVLAVVHPALLPLLLLSVVPRGLGSVYAARLDYRLHNQTIASRNIKHMMRWHLTTPKLADELRGNSMRPYAHHWYAAVCERIDSKMVGSAPRYLTVHLIAATASGAFVVATYGALAGLVVGGYMALAAAGTAIVAMRTSTAALSSLVVYGAAMFQHALYLGDYATFVEEAAGQSGPRGPQVMDAAPEKIRLEEAAYTYPGKDAPALGPVSLTLSRGEVVAVIGENGAGKSTLIRLLTSLTAPTAGTVSWDGIPTSDADQRTAWRHVGLVTQSYGYWPFSARENITLGQPAPGGEEAVWEALDAVGMRTAVEEFPDGLDTLLARSFWGGHEPSGGQWQRLACGRAFHRRPGLLVMDEPTSAMDPRGEHKVFSGLRDMKEDRITVIVTHRMENCRLADRIVVLDGGRIVEQGSFDQLKSVPGGRFRELYELSQDR</sequence>
<evidence type="ECO:0000256" key="7">
    <source>
        <dbReference type="SAM" id="MobiDB-lite"/>
    </source>
</evidence>
<comment type="caution">
    <text evidence="10">The sequence shown here is derived from an EMBL/GenBank/DDBJ whole genome shotgun (WGS) entry which is preliminary data.</text>
</comment>
<dbReference type="EMBL" id="BNEE01000004">
    <property type="protein sequence ID" value="GHI83442.1"/>
    <property type="molecule type" value="Genomic_DNA"/>
</dbReference>
<dbReference type="SMART" id="SM00382">
    <property type="entry name" value="AAA"/>
    <property type="match status" value="1"/>
</dbReference>
<feature type="transmembrane region" description="Helical" evidence="8">
    <location>
        <begin position="81"/>
        <end position="103"/>
    </location>
</feature>
<evidence type="ECO:0000256" key="6">
    <source>
        <dbReference type="ARBA" id="ARBA00023136"/>
    </source>
</evidence>
<dbReference type="Pfam" id="PF00005">
    <property type="entry name" value="ABC_tran"/>
    <property type="match status" value="1"/>
</dbReference>
<evidence type="ECO:0000256" key="8">
    <source>
        <dbReference type="SAM" id="Phobius"/>
    </source>
</evidence>
<name>A0A919GSP7_9ACTN</name>
<evidence type="ECO:0000256" key="2">
    <source>
        <dbReference type="ARBA" id="ARBA00022692"/>
    </source>
</evidence>
<keyword evidence="4" id="KW-0067">ATP-binding</keyword>
<evidence type="ECO:0000256" key="4">
    <source>
        <dbReference type="ARBA" id="ARBA00022840"/>
    </source>
</evidence>
<keyword evidence="3" id="KW-0547">Nucleotide-binding</keyword>
<keyword evidence="2 8" id="KW-0812">Transmembrane</keyword>
<dbReference type="GO" id="GO:0015421">
    <property type="term" value="F:ABC-type oligopeptide transporter activity"/>
    <property type="evidence" value="ECO:0007669"/>
    <property type="project" value="TreeGrafter"/>
</dbReference>
<feature type="compositionally biased region" description="Basic and acidic residues" evidence="7">
    <location>
        <begin position="1"/>
        <end position="12"/>
    </location>
</feature>
<dbReference type="SUPFAM" id="SSF90123">
    <property type="entry name" value="ABC transporter transmembrane region"/>
    <property type="match status" value="1"/>
</dbReference>